<name>A0A835J0P2_9ROSI</name>
<keyword evidence="3" id="KW-1185">Reference proteome</keyword>
<evidence type="ECO:0000313" key="3">
    <source>
        <dbReference type="Proteomes" id="UP000657918"/>
    </source>
</evidence>
<organism evidence="1 3">
    <name type="scientific">Salix dunnii</name>
    <dbReference type="NCBI Taxonomy" id="1413687"/>
    <lineage>
        <taxon>Eukaryota</taxon>
        <taxon>Viridiplantae</taxon>
        <taxon>Streptophyta</taxon>
        <taxon>Embryophyta</taxon>
        <taxon>Tracheophyta</taxon>
        <taxon>Spermatophyta</taxon>
        <taxon>Magnoliopsida</taxon>
        <taxon>eudicotyledons</taxon>
        <taxon>Gunneridae</taxon>
        <taxon>Pentapetalae</taxon>
        <taxon>rosids</taxon>
        <taxon>fabids</taxon>
        <taxon>Malpighiales</taxon>
        <taxon>Salicaceae</taxon>
        <taxon>Saliceae</taxon>
        <taxon>Salix</taxon>
    </lineage>
</organism>
<proteinExistence type="predicted"/>
<dbReference type="AlphaFoldDB" id="A0A835J0P2"/>
<accession>A0A835J0P2</accession>
<sequence length="90" mass="10513">MIEPNGPRKVFTATKLQPNPKKPFFLPDGENYANPKTCLFHVDFKSLARMNKKNPWLFWWTSYLNVSSYWMGVAYNPYHTHGSSALVFLE</sequence>
<comment type="caution">
    <text evidence="1">The sequence shown here is derived from an EMBL/GenBank/DDBJ whole genome shotgun (WGS) entry which is preliminary data.</text>
</comment>
<dbReference type="EMBL" id="JADGMS010000019">
    <property type="protein sequence ID" value="KAF9661352.1"/>
    <property type="molecule type" value="Genomic_DNA"/>
</dbReference>
<dbReference type="EMBL" id="JADGMS010000019">
    <property type="protein sequence ID" value="KAF9661333.1"/>
    <property type="molecule type" value="Genomic_DNA"/>
</dbReference>
<reference evidence="1 3" key="1">
    <citation type="submission" date="2020-10" db="EMBL/GenBank/DDBJ databases">
        <title>Plant Genome Project.</title>
        <authorList>
            <person name="Zhang R.-G."/>
        </authorList>
    </citation>
    <scope>NUCLEOTIDE SEQUENCE [LARGE SCALE GENOMIC DNA]</scope>
    <source>
        <strain evidence="1">FAFU-HL-1</strain>
        <tissue evidence="1">Leaf</tissue>
    </source>
</reference>
<evidence type="ECO:0000313" key="1">
    <source>
        <dbReference type="EMBL" id="KAF9661333.1"/>
    </source>
</evidence>
<gene>
    <name evidence="1" type="ORF">SADUNF_Sadunf19G0057200</name>
    <name evidence="2" type="ORF">SADUNF_Sadunf19G0059100</name>
</gene>
<protein>
    <submittedName>
        <fullName evidence="1">Uncharacterized protein</fullName>
    </submittedName>
</protein>
<dbReference type="Proteomes" id="UP000657918">
    <property type="component" value="Unassembled WGS sequence"/>
</dbReference>
<evidence type="ECO:0000313" key="2">
    <source>
        <dbReference type="EMBL" id="KAF9661352.1"/>
    </source>
</evidence>